<name>A0AAP2MSV0_9BURK</name>
<organism evidence="1 2">
    <name type="scientific">Burkholderia multivorans</name>
    <dbReference type="NCBI Taxonomy" id="87883"/>
    <lineage>
        <taxon>Bacteria</taxon>
        <taxon>Pseudomonadati</taxon>
        <taxon>Pseudomonadota</taxon>
        <taxon>Betaproteobacteria</taxon>
        <taxon>Burkholderiales</taxon>
        <taxon>Burkholderiaceae</taxon>
        <taxon>Burkholderia</taxon>
        <taxon>Burkholderia cepacia complex</taxon>
    </lineage>
</organism>
<gene>
    <name evidence="1" type="ORF">KTE52_30205</name>
</gene>
<proteinExistence type="predicted"/>
<sequence length="68" mass="7836">MKMTLRVVRNHQGSGVAEARKSAYKLLMDFGQEVGQRKSSPQIAGLYTPDRLVDSWWWWSIFHPSRSG</sequence>
<dbReference type="AlphaFoldDB" id="A0AAP2MSV0"/>
<accession>A0AAP2MSV0</accession>
<evidence type="ECO:0000313" key="2">
    <source>
        <dbReference type="Proteomes" id="UP001196915"/>
    </source>
</evidence>
<comment type="caution">
    <text evidence="1">The sequence shown here is derived from an EMBL/GenBank/DDBJ whole genome shotgun (WGS) entry which is preliminary data.</text>
</comment>
<dbReference type="Proteomes" id="UP001196915">
    <property type="component" value="Unassembled WGS sequence"/>
</dbReference>
<reference evidence="1" key="1">
    <citation type="submission" date="2021-06" db="EMBL/GenBank/DDBJ databases">
        <title>A collection of bacterial strains from the Burkholderia cepacia Research Laboratory and Repository.</title>
        <authorList>
            <person name="Lipuma J."/>
            <person name="Spilker T."/>
        </authorList>
    </citation>
    <scope>NUCLEOTIDE SEQUENCE</scope>
    <source>
        <strain evidence="1">AU37435</strain>
    </source>
</reference>
<protein>
    <submittedName>
        <fullName evidence="1">Uncharacterized protein</fullName>
    </submittedName>
</protein>
<dbReference type="EMBL" id="JAHPMX010000032">
    <property type="protein sequence ID" value="MBU9360603.1"/>
    <property type="molecule type" value="Genomic_DNA"/>
</dbReference>
<evidence type="ECO:0000313" key="1">
    <source>
        <dbReference type="EMBL" id="MBU9360603.1"/>
    </source>
</evidence>
<dbReference type="GeneID" id="93171297"/>
<dbReference type="RefSeq" id="WP_006489029.1">
    <property type="nucleotide sequence ID" value="NZ_CAJHCY010000035.1"/>
</dbReference>